<dbReference type="CDD" id="cd17486">
    <property type="entry name" value="MFS_AmpG_like"/>
    <property type="match status" value="1"/>
</dbReference>
<evidence type="ECO:0000313" key="7">
    <source>
        <dbReference type="EMBL" id="MBD2684020.1"/>
    </source>
</evidence>
<feature type="transmembrane region" description="Helical" evidence="6">
    <location>
        <begin position="179"/>
        <end position="198"/>
    </location>
</feature>
<keyword evidence="3 6" id="KW-0812">Transmembrane</keyword>
<accession>A0ABR8IMN9</accession>
<dbReference type="EMBL" id="JACJTM010000002">
    <property type="protein sequence ID" value="MBD2684020.1"/>
    <property type="molecule type" value="Genomic_DNA"/>
</dbReference>
<keyword evidence="8" id="KW-1185">Reference proteome</keyword>
<dbReference type="SUPFAM" id="SSF103473">
    <property type="entry name" value="MFS general substrate transporter"/>
    <property type="match status" value="2"/>
</dbReference>
<feature type="transmembrane region" description="Helical" evidence="6">
    <location>
        <begin position="367"/>
        <end position="387"/>
    </location>
</feature>
<gene>
    <name evidence="7" type="ORF">H6G43_01925</name>
</gene>
<dbReference type="GeneID" id="78220166"/>
<evidence type="ECO:0000256" key="1">
    <source>
        <dbReference type="ARBA" id="ARBA00004141"/>
    </source>
</evidence>
<name>A0ABR8IMN9_APHFL</name>
<feature type="transmembrane region" description="Helical" evidence="6">
    <location>
        <begin position="46"/>
        <end position="63"/>
    </location>
</feature>
<feature type="transmembrane region" description="Helical" evidence="6">
    <location>
        <begin position="337"/>
        <end position="361"/>
    </location>
</feature>
<keyword evidence="4 6" id="KW-1133">Transmembrane helix</keyword>
<evidence type="ECO:0000256" key="3">
    <source>
        <dbReference type="ARBA" id="ARBA00022692"/>
    </source>
</evidence>
<feature type="transmembrane region" description="Helical" evidence="6">
    <location>
        <begin position="114"/>
        <end position="132"/>
    </location>
</feature>
<comment type="caution">
    <text evidence="7">The sequence shown here is derived from an EMBL/GenBank/DDBJ whole genome shotgun (WGS) entry which is preliminary data.</text>
</comment>
<feature type="transmembrane region" description="Helical" evidence="6">
    <location>
        <begin position="218"/>
        <end position="237"/>
    </location>
</feature>
<feature type="transmembrane region" description="Helical" evidence="6">
    <location>
        <begin position="302"/>
        <end position="325"/>
    </location>
</feature>
<dbReference type="Pfam" id="PF13000">
    <property type="entry name" value="Acatn"/>
    <property type="match status" value="1"/>
</dbReference>
<evidence type="ECO:0000256" key="4">
    <source>
        <dbReference type="ARBA" id="ARBA00022989"/>
    </source>
</evidence>
<dbReference type="RefSeq" id="WP_190388199.1">
    <property type="nucleotide sequence ID" value="NZ_JACJTM010000002.1"/>
</dbReference>
<feature type="transmembrane region" description="Helical" evidence="6">
    <location>
        <begin position="244"/>
        <end position="263"/>
    </location>
</feature>
<dbReference type="InterPro" id="IPR036259">
    <property type="entry name" value="MFS_trans_sf"/>
</dbReference>
<dbReference type="InterPro" id="IPR024371">
    <property type="entry name" value="AcetylCoA_trans_1-like"/>
</dbReference>
<feature type="transmembrane region" description="Helical" evidence="6">
    <location>
        <begin position="83"/>
        <end position="102"/>
    </location>
</feature>
<dbReference type="PANTHER" id="PTHR12778">
    <property type="entry name" value="SOLUTE CARRIER FAMILY 33 ACETYL-COA TRANSPORTER -RELATED"/>
    <property type="match status" value="1"/>
</dbReference>
<dbReference type="PANTHER" id="PTHR12778:SF10">
    <property type="entry name" value="MAJOR FACILITATOR SUPERFAMILY DOMAIN-CONTAINING PROTEIN 3"/>
    <property type="match status" value="1"/>
</dbReference>
<proteinExistence type="predicted"/>
<reference evidence="7 8" key="1">
    <citation type="journal article" date="2020" name="ISME J.">
        <title>Comparative genomics reveals insights into cyanobacterial evolution and habitat adaptation.</title>
        <authorList>
            <person name="Chen M.Y."/>
            <person name="Teng W.K."/>
            <person name="Zhao L."/>
            <person name="Hu C.X."/>
            <person name="Zhou Y.K."/>
            <person name="Han B.P."/>
            <person name="Song L.R."/>
            <person name="Shu W.S."/>
        </authorList>
    </citation>
    <scope>NUCLEOTIDE SEQUENCE [LARGE SCALE GENOMIC DNA]</scope>
    <source>
        <strain evidence="7 8">FACHB-1249</strain>
    </source>
</reference>
<dbReference type="Proteomes" id="UP000660270">
    <property type="component" value="Unassembled WGS sequence"/>
</dbReference>
<feature type="transmembrane region" description="Helical" evidence="6">
    <location>
        <begin position="394"/>
        <end position="418"/>
    </location>
</feature>
<evidence type="ECO:0000256" key="2">
    <source>
        <dbReference type="ARBA" id="ARBA00022448"/>
    </source>
</evidence>
<organism evidence="7 8">
    <name type="scientific">Aphanizomenon flos-aquae FACHB-1249</name>
    <dbReference type="NCBI Taxonomy" id="2692889"/>
    <lineage>
        <taxon>Bacteria</taxon>
        <taxon>Bacillati</taxon>
        <taxon>Cyanobacteriota</taxon>
        <taxon>Cyanophyceae</taxon>
        <taxon>Nostocales</taxon>
        <taxon>Aphanizomenonaceae</taxon>
        <taxon>Aphanizomenon</taxon>
    </lineage>
</organism>
<keyword evidence="2" id="KW-0813">Transport</keyword>
<comment type="subcellular location">
    <subcellularLocation>
        <location evidence="1">Membrane</location>
        <topology evidence="1">Multi-pass membrane protein</topology>
    </subcellularLocation>
</comment>
<protein>
    <submittedName>
        <fullName evidence="7">AmpG family muropeptide MFS transporter</fullName>
    </submittedName>
</protein>
<evidence type="ECO:0000313" key="8">
    <source>
        <dbReference type="Proteomes" id="UP000660270"/>
    </source>
</evidence>
<feature type="transmembrane region" description="Helical" evidence="6">
    <location>
        <begin position="152"/>
        <end position="172"/>
    </location>
</feature>
<evidence type="ECO:0000256" key="5">
    <source>
        <dbReference type="ARBA" id="ARBA00023136"/>
    </source>
</evidence>
<dbReference type="NCBIfam" id="TIGR00901">
    <property type="entry name" value="2A0125"/>
    <property type="match status" value="1"/>
</dbReference>
<feature type="transmembrane region" description="Helical" evidence="6">
    <location>
        <begin position="460"/>
        <end position="481"/>
    </location>
</feature>
<dbReference type="Gene3D" id="1.20.1250.20">
    <property type="entry name" value="MFS general substrate transporter like domains"/>
    <property type="match status" value="2"/>
</dbReference>
<keyword evidence="5 6" id="KW-0472">Membrane</keyword>
<sequence length="502" mass="54934">MKEIQALRQAFQSQKMGALLLLGFASGLPLFLTSRTLQLWMQDAKVDIASITLFGLLSLPYSLKFLWSPLLDRFTPPFLDGRRGWLIITQIGLVLAIAALAIQQPAQNNQILQILAINCLIITFLSATQDIAGDAYRTDILNPLEAQPGASVWVLGYRIALFITSSLSLVLADYLPWNLVYLLMAVIMSGSIFTTLWSPAEYKLQDKTQLAPISWEDVIFIVLITLLVAGLITGVFVGFIPLRVFYLLLAGLLVAWITASLLLPDSLLGEVQENSPPQNLQTAIFLPFKEFFHRFGLKQASLTLGFILLYKLGDSLVGITANLFLREIDFTKTEIGAIQAGMGFLATTVGVLAGGVIMTKINLNRSLWIFGGLQLLSNLGYYALAIAHKKDYSLLVIAVNIENFSAGLVTVATVAFVMSLCNHRFTTTQFALFSSLMAISRDVLSAPAGSWATATGWPTFFLLSLVAALPGLLLLPIVAPWNPKALAANRPGLEAEDIWEHK</sequence>
<evidence type="ECO:0000256" key="6">
    <source>
        <dbReference type="SAM" id="Phobius"/>
    </source>
</evidence>
<feature type="transmembrane region" description="Helical" evidence="6">
    <location>
        <begin position="16"/>
        <end position="34"/>
    </location>
</feature>
<dbReference type="InterPro" id="IPR004752">
    <property type="entry name" value="AmpG_permease/AT-1"/>
</dbReference>